<accession>A0A0F2DZC4</accession>
<dbReference type="OrthoDB" id="9816462at2"/>
<feature type="transmembrane region" description="Helical" evidence="4">
    <location>
        <begin position="789"/>
        <end position="808"/>
    </location>
</feature>
<dbReference type="GO" id="GO:0006260">
    <property type="term" value="P:DNA replication"/>
    <property type="evidence" value="ECO:0007669"/>
    <property type="project" value="UniProtKB-KW"/>
</dbReference>
<feature type="transmembrane region" description="Helical" evidence="4">
    <location>
        <begin position="861"/>
        <end position="878"/>
    </location>
</feature>
<evidence type="ECO:0000256" key="2">
    <source>
        <dbReference type="ARBA" id="ARBA00023016"/>
    </source>
</evidence>
<dbReference type="Proteomes" id="UP000255482">
    <property type="component" value="Unassembled WGS sequence"/>
</dbReference>
<dbReference type="SUPFAM" id="SSF46565">
    <property type="entry name" value="Chaperone J-domain"/>
    <property type="match status" value="1"/>
</dbReference>
<dbReference type="PATRIC" id="fig|28037.215.peg.1151"/>
<feature type="domain" description="J" evidence="5">
    <location>
        <begin position="2"/>
        <end position="62"/>
    </location>
</feature>
<dbReference type="AlphaFoldDB" id="A0A0F2DZC4"/>
<feature type="compositionally biased region" description="Polar residues" evidence="3">
    <location>
        <begin position="64"/>
        <end position="86"/>
    </location>
</feature>
<feature type="transmembrane region" description="Helical" evidence="4">
    <location>
        <begin position="585"/>
        <end position="603"/>
    </location>
</feature>
<feature type="region of interest" description="Disordered" evidence="3">
    <location>
        <begin position="53"/>
        <end position="86"/>
    </location>
</feature>
<gene>
    <name evidence="7" type="ORF">NCTC12261_01206</name>
    <name evidence="6" type="ORF">TZ93_01168</name>
</gene>
<feature type="transmembrane region" description="Helical" evidence="4">
    <location>
        <begin position="722"/>
        <end position="744"/>
    </location>
</feature>
<evidence type="ECO:0000313" key="8">
    <source>
        <dbReference type="Proteomes" id="UP000033590"/>
    </source>
</evidence>
<evidence type="ECO:0000256" key="3">
    <source>
        <dbReference type="SAM" id="MobiDB-lite"/>
    </source>
</evidence>
<dbReference type="RefSeq" id="WP_000049474.1">
    <property type="nucleotide sequence ID" value="NZ_CP046335.1"/>
</dbReference>
<keyword evidence="2" id="KW-0346">Stress response</keyword>
<evidence type="ECO:0000313" key="7">
    <source>
        <dbReference type="EMBL" id="SUN75222.1"/>
    </source>
</evidence>
<dbReference type="CDD" id="cd06257">
    <property type="entry name" value="DnaJ"/>
    <property type="match status" value="1"/>
</dbReference>
<feature type="transmembrane region" description="Helical" evidence="4">
    <location>
        <begin position="700"/>
        <end position="716"/>
    </location>
</feature>
<dbReference type="InterPro" id="IPR036869">
    <property type="entry name" value="J_dom_sf"/>
</dbReference>
<feature type="compositionally biased region" description="Basic and acidic residues" evidence="3">
    <location>
        <begin position="53"/>
        <end position="63"/>
    </location>
</feature>
<reference evidence="6 8" key="1">
    <citation type="submission" date="2015-02" db="EMBL/GenBank/DDBJ databases">
        <title>Evolution of amylase-binding proteins of oral streptococcal species.</title>
        <authorList>
            <person name="Haase E.M."/>
        </authorList>
    </citation>
    <scope>NUCLEOTIDE SEQUENCE [LARGE SCALE GENOMIC DNA]</scope>
    <source>
        <strain evidence="6 8">SK145</strain>
    </source>
</reference>
<evidence type="ECO:0000256" key="1">
    <source>
        <dbReference type="ARBA" id="ARBA00022705"/>
    </source>
</evidence>
<dbReference type="InterPro" id="IPR001623">
    <property type="entry name" value="DnaJ_domain"/>
</dbReference>
<dbReference type="EMBL" id="UHFS01000002">
    <property type="protein sequence ID" value="SUN75222.1"/>
    <property type="molecule type" value="Genomic_DNA"/>
</dbReference>
<comment type="caution">
    <text evidence="6">The sequence shown here is derived from an EMBL/GenBank/DDBJ whole genome shotgun (WGS) entry which is preliminary data.</text>
</comment>
<proteinExistence type="predicted"/>
<organism evidence="6 8">
    <name type="scientific">Streptococcus mitis</name>
    <dbReference type="NCBI Taxonomy" id="28037"/>
    <lineage>
        <taxon>Bacteria</taxon>
        <taxon>Bacillati</taxon>
        <taxon>Bacillota</taxon>
        <taxon>Bacilli</taxon>
        <taxon>Lactobacillales</taxon>
        <taxon>Streptococcaceae</taxon>
        <taxon>Streptococcus</taxon>
        <taxon>Streptococcus mitis group</taxon>
    </lineage>
</organism>
<evidence type="ECO:0000256" key="4">
    <source>
        <dbReference type="SAM" id="Phobius"/>
    </source>
</evidence>
<dbReference type="SMART" id="SM00271">
    <property type="entry name" value="DnaJ"/>
    <property type="match status" value="1"/>
</dbReference>
<name>A0A0F2DZC4_STRMT</name>
<protein>
    <recommendedName>
        <fullName evidence="5">J domain-containing protein</fullName>
    </recommendedName>
</protein>
<evidence type="ECO:0000313" key="6">
    <source>
        <dbReference type="EMBL" id="KJQ74886.1"/>
    </source>
</evidence>
<keyword evidence="4" id="KW-0472">Membrane</keyword>
<keyword evidence="1" id="KW-0235">DNA replication</keyword>
<dbReference type="EMBL" id="JYGS01000004">
    <property type="protein sequence ID" value="KJQ74886.1"/>
    <property type="molecule type" value="Genomic_DNA"/>
</dbReference>
<feature type="transmembrane region" description="Helical" evidence="4">
    <location>
        <begin position="651"/>
        <end position="679"/>
    </location>
</feature>
<evidence type="ECO:0000259" key="5">
    <source>
        <dbReference type="PROSITE" id="PS50076"/>
    </source>
</evidence>
<keyword evidence="4" id="KW-1133">Transmembrane helix</keyword>
<dbReference type="PROSITE" id="PS50076">
    <property type="entry name" value="DNAJ_2"/>
    <property type="match status" value="1"/>
</dbReference>
<dbReference type="Gene3D" id="1.10.287.110">
    <property type="entry name" value="DnaJ domain"/>
    <property type="match status" value="1"/>
</dbReference>
<evidence type="ECO:0000313" key="9">
    <source>
        <dbReference type="Proteomes" id="UP000255482"/>
    </source>
</evidence>
<feature type="transmembrane region" description="Helical" evidence="4">
    <location>
        <begin position="756"/>
        <end position="777"/>
    </location>
</feature>
<reference evidence="7 9" key="2">
    <citation type="submission" date="2018-06" db="EMBL/GenBank/DDBJ databases">
        <authorList>
            <consortium name="Pathogen Informatics"/>
            <person name="Doyle S."/>
        </authorList>
    </citation>
    <scope>NUCLEOTIDE SEQUENCE [LARGE SCALE GENOMIC DNA]</scope>
    <source>
        <strain evidence="7 9">NCTC12261</strain>
    </source>
</reference>
<dbReference type="Proteomes" id="UP000033590">
    <property type="component" value="Unassembled WGS sequence"/>
</dbReference>
<sequence length="890" mass="105225">MSKWEILGIEPTHDVKLIRRRYAELVRLYHPEDQPEIYQQIVEAYQSALREARSKKTRQESGRSEASSTQQINEQENRTTNSATNSLDFELFKSEEKTEQVDTAQPSLDFGDVHETAASNESYNEPVAPRLNFETVNEDTSSQEVAASRNVLDFSDYLELEYLIRNAIESIVGNPDYTIEEQEHLWKQFFSQYGYDMSTVQSVLEEMDVYIFNKPEQFSIIIPLLEDYVPDFKCWGYYYKLKHWKVKRATAYKNGESLEDAKKEISNLYASYRLCQAILEDSQKVNQIGVWIKFFKQSFSPSTVLFLLNNSKQMITCIPVLAYILDMIGQVKTNEDQKAYDELLAYFEELQADSEEPFDIHSYNLLNLSEVEEALYLLVYTPYQDEARLVESWKHLLEKTQDKSLLLQLLEEIDVYPFTNKKVLNLVFRFVENNIKDGENPYLKKFNFWNDIYYYPWAIKKYELNKKEKFDYWYYEGYLFVDKLLKDDKLVNDWTIWKQVFKEKPRIYPIFFEQVYKEYHRFTDGELLKFILGQFHTSSMAPLLMTEETDLKLEEMTHHAYQLNHPNPKVSYLAWIKRDVLKNRLLTFTFATLTIISFLLSVYDEPGLNRWLYIGMVSLYNYYMHRRLDQPIKEGLNARGQKIKFYYNRNLWVLAVILLSFVPVIPLGLISCLLFISIFSIIDGFHVRYGLRVTYSLNKLIPLGLFLSAGFLVALANRSEKISYIVICYIFISMIVVGILYFTRFWIGFPPSLKEIIFPIIMGVIFFQLLPLIHSRLSLFNPVILRNETLSLTFLLLLNGIVLAYFTKEQRLAIGVKKTFMIYGLQIFIFLRRLFRILFIPIPDFSKIFFEKDLLILNNEFTFYFLEGLFILIMLFLIRNIRKENRKSAA</sequence>
<keyword evidence="4" id="KW-0812">Transmembrane</keyword>